<sequence>MEHHDSFLVEHGENIGMREEFRQFRPGKAPFREAVFAQHVFHRRAFQQFNPVLAGQFRRGEIDQHGIAGQRQLDGSRHRHDNGKENGEAKEKTFH</sequence>
<comment type="caution">
    <text evidence="2">The sequence shown here is derived from an EMBL/GenBank/DDBJ whole genome shotgun (WGS) entry which is preliminary data.</text>
</comment>
<protein>
    <submittedName>
        <fullName evidence="2">Uncharacterized protein</fullName>
    </submittedName>
</protein>
<accession>A0A645FH96</accession>
<dbReference type="AlphaFoldDB" id="A0A645FH96"/>
<proteinExistence type="predicted"/>
<evidence type="ECO:0000256" key="1">
    <source>
        <dbReference type="SAM" id="MobiDB-lite"/>
    </source>
</evidence>
<gene>
    <name evidence="2" type="ORF">SDC9_160661</name>
</gene>
<feature type="region of interest" description="Disordered" evidence="1">
    <location>
        <begin position="63"/>
        <end position="95"/>
    </location>
</feature>
<name>A0A645FH96_9ZZZZ</name>
<organism evidence="2">
    <name type="scientific">bioreactor metagenome</name>
    <dbReference type="NCBI Taxonomy" id="1076179"/>
    <lineage>
        <taxon>unclassified sequences</taxon>
        <taxon>metagenomes</taxon>
        <taxon>ecological metagenomes</taxon>
    </lineage>
</organism>
<dbReference type="EMBL" id="VSSQ01059839">
    <property type="protein sequence ID" value="MPN13340.1"/>
    <property type="molecule type" value="Genomic_DNA"/>
</dbReference>
<feature type="compositionally biased region" description="Basic and acidic residues" evidence="1">
    <location>
        <begin position="82"/>
        <end position="95"/>
    </location>
</feature>
<reference evidence="2" key="1">
    <citation type="submission" date="2019-08" db="EMBL/GenBank/DDBJ databases">
        <authorList>
            <person name="Kucharzyk K."/>
            <person name="Murdoch R.W."/>
            <person name="Higgins S."/>
            <person name="Loffler F."/>
        </authorList>
    </citation>
    <scope>NUCLEOTIDE SEQUENCE</scope>
</reference>
<evidence type="ECO:0000313" key="2">
    <source>
        <dbReference type="EMBL" id="MPN13340.1"/>
    </source>
</evidence>